<proteinExistence type="predicted"/>
<evidence type="ECO:0000313" key="1">
    <source>
        <dbReference type="EMBL" id="DAD99527.1"/>
    </source>
</evidence>
<protein>
    <submittedName>
        <fullName evidence="1">Receptor Binding Protein</fullName>
    </submittedName>
</protein>
<reference evidence="1" key="1">
    <citation type="journal article" date="2021" name="Proc. Natl. Acad. Sci. U.S.A.">
        <title>A Catalog of Tens of Thousands of Viruses from Human Metagenomes Reveals Hidden Associations with Chronic Diseases.</title>
        <authorList>
            <person name="Tisza M.J."/>
            <person name="Buck C.B."/>
        </authorList>
    </citation>
    <scope>NUCLEOTIDE SEQUENCE</scope>
    <source>
        <strain evidence="1">CtckI12</strain>
    </source>
</reference>
<dbReference type="EMBL" id="BK015287">
    <property type="protein sequence ID" value="DAD99527.1"/>
    <property type="molecule type" value="Genomic_DNA"/>
</dbReference>
<sequence>MKWLHGRSSGVFGADGNLSVTANGDMTVSVSDGVGWLANDKADGTVFWNDTKEQTGIELQLTIPLADPVLPRIDRIVVSWDTVDYSSKPRIEVLKGTPNNAPTAPELTNNTLKRQISLARIYVAVAASSISADNITDEQLDPDVCGLVTDWVSVDTTTMQAQFSALLEKVKTELAQLHGGTAMMTKAQYDPAGGGLNICVQEYECSKSGSVYALTGEGAVGRFKVPAAWSAGDTWAVNGVAVPAYCGADVADGDCVVTGRWVLFTFDGTRLDFNGGGGLSAGKLAQATATEADVLANSTFYAKDKTLRTGNVPRRGDWGATIAPGESVTVPDGKHDGGGRVSAKALKTVTITMATGGSPWSYTFTGGTLVGIRDIARSGDSPEIGLLRISGNTITMEWSGNGVVNRQITLIYY</sequence>
<keyword evidence="1" id="KW-0675">Receptor</keyword>
<accession>A0A8S5NYN6</accession>
<organism evidence="1">
    <name type="scientific">Siphoviridae sp. ctckI12</name>
    <dbReference type="NCBI Taxonomy" id="2825574"/>
    <lineage>
        <taxon>Viruses</taxon>
        <taxon>Duplodnaviria</taxon>
        <taxon>Heunggongvirae</taxon>
        <taxon>Uroviricota</taxon>
        <taxon>Caudoviricetes</taxon>
    </lineage>
</organism>
<name>A0A8S5NYN6_9CAUD</name>